<dbReference type="RefSeq" id="WP_072715013.1">
    <property type="nucleotide sequence ID" value="NZ_FRAU01000003.1"/>
</dbReference>
<accession>A0A1M6SMU9</accession>
<gene>
    <name evidence="1" type="ORF">SAMN04488087_1149</name>
</gene>
<organism evidence="1 2">
    <name type="scientific">Rhodothermus profundi</name>
    <dbReference type="NCBI Taxonomy" id="633813"/>
    <lineage>
        <taxon>Bacteria</taxon>
        <taxon>Pseudomonadati</taxon>
        <taxon>Rhodothermota</taxon>
        <taxon>Rhodothermia</taxon>
        <taxon>Rhodothermales</taxon>
        <taxon>Rhodothermaceae</taxon>
        <taxon>Rhodothermus</taxon>
    </lineage>
</organism>
<dbReference type="Proteomes" id="UP000185812">
    <property type="component" value="Unassembled WGS sequence"/>
</dbReference>
<evidence type="ECO:0000313" key="2">
    <source>
        <dbReference type="Proteomes" id="UP000185812"/>
    </source>
</evidence>
<dbReference type="EMBL" id="FRAU01000003">
    <property type="protein sequence ID" value="SHK45918.1"/>
    <property type="molecule type" value="Genomic_DNA"/>
</dbReference>
<dbReference type="STRING" id="633813.SAMN04488087_1149"/>
<keyword evidence="2" id="KW-1185">Reference proteome</keyword>
<proteinExistence type="predicted"/>
<sequence>MNNKVFVHMYEASYQGPLSVAVEIQVEILEHQMTPTVRAFLQRQADQIWRNERTGQVKACFVRQFNSVSLQRGRLARWLDALEARLLRLGVRQGTLRWAPAFPYELQGTLTSTGLSPEEVVQKLLSLQRN</sequence>
<name>A0A1M6SMU9_9BACT</name>
<protein>
    <submittedName>
        <fullName evidence="1">Uncharacterized protein</fullName>
    </submittedName>
</protein>
<evidence type="ECO:0000313" key="1">
    <source>
        <dbReference type="EMBL" id="SHK45918.1"/>
    </source>
</evidence>
<dbReference type="AlphaFoldDB" id="A0A1M6SMU9"/>
<reference evidence="2" key="1">
    <citation type="submission" date="2016-11" db="EMBL/GenBank/DDBJ databases">
        <authorList>
            <person name="Varghese N."/>
            <person name="Submissions S."/>
        </authorList>
    </citation>
    <scope>NUCLEOTIDE SEQUENCE [LARGE SCALE GENOMIC DNA]</scope>
    <source>
        <strain evidence="2">DSM 22212</strain>
    </source>
</reference>